<evidence type="ECO:0000313" key="1">
    <source>
        <dbReference type="EMBL" id="SAM01308.1"/>
    </source>
</evidence>
<proteinExistence type="predicted"/>
<dbReference type="OrthoDB" id="2307294at2759"/>
<organism evidence="1">
    <name type="scientific">Absidia glauca</name>
    <name type="common">Pin mould</name>
    <dbReference type="NCBI Taxonomy" id="4829"/>
    <lineage>
        <taxon>Eukaryota</taxon>
        <taxon>Fungi</taxon>
        <taxon>Fungi incertae sedis</taxon>
        <taxon>Mucoromycota</taxon>
        <taxon>Mucoromycotina</taxon>
        <taxon>Mucoromycetes</taxon>
        <taxon>Mucorales</taxon>
        <taxon>Cunninghamellaceae</taxon>
        <taxon>Absidia</taxon>
    </lineage>
</organism>
<dbReference type="AlphaFoldDB" id="A0A168NVW2"/>
<keyword evidence="2" id="KW-1185">Reference proteome</keyword>
<sequence length="90" mass="10158">MTSYLAEAAITDDVYALPIHLQRLLMEAKEEVVFGQAKLTPDKATHPALDRLERVRSFCWLRSDADVANLMSSVVELVADDDELEHILMD</sequence>
<gene>
    <name evidence="1" type="primary">ABSGL_07049.1 scaffold 8717</name>
</gene>
<dbReference type="InParanoid" id="A0A168NVW2"/>
<protein>
    <submittedName>
        <fullName evidence="1">Uncharacterized protein</fullName>
    </submittedName>
</protein>
<accession>A0A168NVW2</accession>
<reference evidence="1" key="1">
    <citation type="submission" date="2016-04" db="EMBL/GenBank/DDBJ databases">
        <authorList>
            <person name="Evans L.H."/>
            <person name="Alamgir A."/>
            <person name="Owens N."/>
            <person name="Weber N.D."/>
            <person name="Virtaneva K."/>
            <person name="Barbian K."/>
            <person name="Babar A."/>
            <person name="Rosenke K."/>
        </authorList>
    </citation>
    <scope>NUCLEOTIDE SEQUENCE [LARGE SCALE GENOMIC DNA]</scope>
    <source>
        <strain evidence="1">CBS 101.48</strain>
    </source>
</reference>
<dbReference type="EMBL" id="LT553527">
    <property type="protein sequence ID" value="SAM01308.1"/>
    <property type="molecule type" value="Genomic_DNA"/>
</dbReference>
<dbReference type="Proteomes" id="UP000078561">
    <property type="component" value="Unassembled WGS sequence"/>
</dbReference>
<evidence type="ECO:0000313" key="2">
    <source>
        <dbReference type="Proteomes" id="UP000078561"/>
    </source>
</evidence>
<dbReference type="OMA" id="NHIWRRA"/>
<name>A0A168NVW2_ABSGL</name>